<dbReference type="OrthoDB" id="3249195at2"/>
<dbReference type="EMBL" id="MSKK01000054">
    <property type="protein sequence ID" value="OLO43918.1"/>
    <property type="molecule type" value="Genomic_DNA"/>
</dbReference>
<name>A0A1Q8V753_9ACTO</name>
<comment type="caution">
    <text evidence="1">The sequence shown here is derived from an EMBL/GenBank/DDBJ whole genome shotgun (WGS) entry which is preliminary data.</text>
</comment>
<dbReference type="AlphaFoldDB" id="A0A1Q8V753"/>
<protein>
    <submittedName>
        <fullName evidence="1">Uncharacterized protein</fullName>
    </submittedName>
</protein>
<sequence length="399" mass="44914">MLGQIKDEDIYELYTTRELTIEGVRTALPGLTVEGNDGDGTHLRLRDDRLLVLELEETSLDVQLDFVDYVKEVSGYPDLPYCYRLTWPKSWFRGDSARKRALAPAQTLARWNDGVVALFFEHVVWPQGASPAPDFNPDVYEKDWERLDEDLQVVKMRAYVRESVCPDPVEAWMRAIWRVAPHWSPTEYTGQARMLSLSEATIEAADDRRYVDDVGVFLTGPAPISTATFFARDEDPHGMYMVEWVAGLAPLSPGDLDLLHELLLEACDELGADLAWAQVLDRWKYSYAGDVIPVYLRAEQPQSLAADGVILSGLPSTPVPWCYLGPDYTRLLSSFLTRTPPQWEQRTTARGTALRLSRLPVKGEALGPTWFPAEYCASVRRGRKGEETVTGAAVVPTWT</sequence>
<accession>A0A1Q8V753</accession>
<evidence type="ECO:0000313" key="1">
    <source>
        <dbReference type="EMBL" id="OLO43918.1"/>
    </source>
</evidence>
<organism evidence="1 2">
    <name type="scientific">Actinomyces oris</name>
    <dbReference type="NCBI Taxonomy" id="544580"/>
    <lineage>
        <taxon>Bacteria</taxon>
        <taxon>Bacillati</taxon>
        <taxon>Actinomycetota</taxon>
        <taxon>Actinomycetes</taxon>
        <taxon>Actinomycetales</taxon>
        <taxon>Actinomycetaceae</taxon>
        <taxon>Actinomyces</taxon>
    </lineage>
</organism>
<dbReference type="Proteomes" id="UP000186471">
    <property type="component" value="Unassembled WGS sequence"/>
</dbReference>
<gene>
    <name evidence="1" type="ORF">BKH31_11675</name>
</gene>
<reference evidence="1 2" key="1">
    <citation type="submission" date="2016-12" db="EMBL/GenBank/DDBJ databases">
        <title>Genomic comparison of strains in the 'Actinomyces naeslundii' group.</title>
        <authorList>
            <person name="Mughal S.R."/>
            <person name="Do T."/>
            <person name="Gilbert S.C."/>
            <person name="Witherden E.A."/>
            <person name="Didelot X."/>
            <person name="Beighton D."/>
        </authorList>
    </citation>
    <scope>NUCLEOTIDE SEQUENCE [LARGE SCALE GENOMIC DNA]</scope>
    <source>
        <strain evidence="1 2">R21091</strain>
    </source>
</reference>
<evidence type="ECO:0000313" key="2">
    <source>
        <dbReference type="Proteomes" id="UP000186471"/>
    </source>
</evidence>
<dbReference type="RefSeq" id="WP_075412427.1">
    <property type="nucleotide sequence ID" value="NZ_MSKK01000054.1"/>
</dbReference>
<proteinExistence type="predicted"/>